<dbReference type="PANTHER" id="PTHR42928:SF5">
    <property type="entry name" value="BLR1237 PROTEIN"/>
    <property type="match status" value="1"/>
</dbReference>
<dbReference type="SUPFAM" id="SSF53850">
    <property type="entry name" value="Periplasmic binding protein-like II"/>
    <property type="match status" value="1"/>
</dbReference>
<organism evidence="2 3">
    <name type="scientific">Achromobacter aloeverae</name>
    <dbReference type="NCBI Taxonomy" id="1750518"/>
    <lineage>
        <taxon>Bacteria</taxon>
        <taxon>Pseudomonadati</taxon>
        <taxon>Pseudomonadota</taxon>
        <taxon>Betaproteobacteria</taxon>
        <taxon>Burkholderiales</taxon>
        <taxon>Alcaligenaceae</taxon>
        <taxon>Achromobacter</taxon>
    </lineage>
</organism>
<dbReference type="Proteomes" id="UP000290849">
    <property type="component" value="Unassembled WGS sequence"/>
</dbReference>
<proteinExistence type="inferred from homology"/>
<dbReference type="CDD" id="cd13578">
    <property type="entry name" value="PBP2_Bug27"/>
    <property type="match status" value="1"/>
</dbReference>
<gene>
    <name evidence="2" type="ORF">C7R54_14755</name>
</gene>
<dbReference type="Gene3D" id="3.40.190.150">
    <property type="entry name" value="Bordetella uptake gene, domain 1"/>
    <property type="match status" value="1"/>
</dbReference>
<dbReference type="Pfam" id="PF03401">
    <property type="entry name" value="TctC"/>
    <property type="match status" value="1"/>
</dbReference>
<evidence type="ECO:0000313" key="3">
    <source>
        <dbReference type="Proteomes" id="UP000290849"/>
    </source>
</evidence>
<evidence type="ECO:0000256" key="1">
    <source>
        <dbReference type="ARBA" id="ARBA00006987"/>
    </source>
</evidence>
<dbReference type="InterPro" id="IPR005064">
    <property type="entry name" value="BUG"/>
</dbReference>
<name>A0A4Q1HI33_9BURK</name>
<keyword evidence="3" id="KW-1185">Reference proteome</keyword>
<evidence type="ECO:0000313" key="2">
    <source>
        <dbReference type="EMBL" id="RXN87848.1"/>
    </source>
</evidence>
<sequence length="424" mass="45301">MGSAVDGVGRRWGWPSMGLAVDGVGRRWGWPSMCDPFCPPLPHRRTARRRRGDSLILNAHPGVRFGILEWRIRCPRLSPPRAHAQESPHNDMDNQETKMKRWLRGALPAVALTLCVLAPSVAQAAADYPARPIRLVVPWAPGGSTDILARTTAERLTRALKQPVIVDNRPGASGNIGADLVARAAPDGYTLLFTSTNLTLNPAVIAQTPYDPVRNFTGVTMVAFAPMMLVTKAGFAGDSLQGLIAYGKAHPGELNFSSSGAGGAPHLAGEMFKQATGLDITHVPYTGAAPALTDVLSGQVQMTFTTYISAQGLLSSGQMKALGVASKDRLPVLPNVPTFREQGLDIEIGTMFGLLAPAGTPRPVVDKLYAVVRQAAADTAFQDRIQQQGGTVVADDPDHYNAYLREDVAKWAALVKRIGGISAH</sequence>
<evidence type="ECO:0008006" key="4">
    <source>
        <dbReference type="Google" id="ProtNLM"/>
    </source>
</evidence>
<comment type="similarity">
    <text evidence="1">Belongs to the UPF0065 (bug) family.</text>
</comment>
<accession>A0A4Q1HI33</accession>
<dbReference type="InterPro" id="IPR042100">
    <property type="entry name" value="Bug_dom1"/>
</dbReference>
<dbReference type="Gene3D" id="3.40.190.10">
    <property type="entry name" value="Periplasmic binding protein-like II"/>
    <property type="match status" value="1"/>
</dbReference>
<dbReference type="EMBL" id="PYAL01000004">
    <property type="protein sequence ID" value="RXN87848.1"/>
    <property type="molecule type" value="Genomic_DNA"/>
</dbReference>
<dbReference type="AlphaFoldDB" id="A0A4Q1HI33"/>
<protein>
    <recommendedName>
        <fullName evidence="4">Tripartite tricarboxylate transporter substrate binding protein</fullName>
    </recommendedName>
</protein>
<reference evidence="2 3" key="1">
    <citation type="journal article" date="2017" name="Int. J. Syst. Evol. Microbiol.">
        <title>Achromobacter aloeverae sp. nov., isolated from the root of Aloe vera (L.) Burm.f.</title>
        <authorList>
            <person name="Kuncharoen N."/>
            <person name="Muramatsu Y."/>
            <person name="Shibata C."/>
            <person name="Kamakura Y."/>
            <person name="Nakagawa Y."/>
            <person name="Tanasupawat S."/>
        </authorList>
    </citation>
    <scope>NUCLEOTIDE SEQUENCE [LARGE SCALE GENOMIC DNA]</scope>
    <source>
        <strain evidence="2 3">AVA-1</strain>
    </source>
</reference>
<comment type="caution">
    <text evidence="2">The sequence shown here is derived from an EMBL/GenBank/DDBJ whole genome shotgun (WGS) entry which is preliminary data.</text>
</comment>
<dbReference type="PANTHER" id="PTHR42928">
    <property type="entry name" value="TRICARBOXYLATE-BINDING PROTEIN"/>
    <property type="match status" value="1"/>
</dbReference>